<feature type="signal peptide" evidence="1">
    <location>
        <begin position="1"/>
        <end position="19"/>
    </location>
</feature>
<accession>A0A399CR86</accession>
<feature type="domain" description="Neutral/alkaline non-lysosomal ceramidase N-terminal" evidence="2">
    <location>
        <begin position="264"/>
        <end position="461"/>
    </location>
</feature>
<dbReference type="Proteomes" id="UP000266441">
    <property type="component" value="Unassembled WGS sequence"/>
</dbReference>
<sequence length="643" mass="72105">MMRIRKILILSILPALSFAQSTYFVGTSTASIEPYPSLISLHLGGYGAPRDGRFTLQWIEKGHVPETTALSTMKNRLLIISRNELLGLNLSENSNGIFTDNIGTATDIKFLTGVDNSLYGINASGELLRSGFNKQERWEKAGQIGHNVTALTSLDKTLFISNDKGEVRSLKPFEDSANWKQLDSLQDIISLAASNEKLYALTSVGILFQLPLSGNNKKWLKIAYKNEETIKENIRNIAILNDQIFGISNDNILYQGEHRSESALTARAMAIKNDNQTVIIVNMDVCGLEDTFVGALKHKIYEKYQIPASAVFINSSHTHFAPVSQNWLTWQEANQRPDSTYLNVIIKGGILHAVKGALHTMEPAQLSFGRGKTDIGYNRSLKDHQELYDSDVDVIQINYNGSHEKGYLFMAACHPVFSVAGTLHYTISANFPGVARKLVEERTNSCNSLFLQGTAGDINPKDDGEYITGEKLANEVIAITRRPMKNIEGPISFYLDTINFPVTPWSKTEIYDYRVQNINKPRDIEAEKNVKWCDLMLKYYDEGTMPETMPVYVQTINIGNWKLIGFSRETTTGYSLGVKKFWPDKMVSVAGYTNDVSSYLPTGMHIAEKNYEGLGSFFWYGMPSVFPSNVEKIILDKIESLRR</sequence>
<proteinExistence type="predicted"/>
<keyword evidence="4" id="KW-1185">Reference proteome</keyword>
<evidence type="ECO:0000313" key="4">
    <source>
        <dbReference type="Proteomes" id="UP000266441"/>
    </source>
</evidence>
<evidence type="ECO:0000256" key="1">
    <source>
        <dbReference type="SAM" id="SignalP"/>
    </source>
</evidence>
<dbReference type="EMBL" id="QWET01000045">
    <property type="protein sequence ID" value="RIH62734.1"/>
    <property type="molecule type" value="Genomic_DNA"/>
</dbReference>
<reference evidence="3 4" key="1">
    <citation type="journal article" date="2015" name="Int. J. Syst. Evol. Microbiol.">
        <title>Mariniphaga sediminis sp. nov., isolated from coastal sediment.</title>
        <authorList>
            <person name="Wang F.Q."/>
            <person name="Shen Q.Y."/>
            <person name="Chen G.J."/>
            <person name="Du Z.J."/>
        </authorList>
    </citation>
    <scope>NUCLEOTIDE SEQUENCE [LARGE SCALE GENOMIC DNA]</scope>
    <source>
        <strain evidence="3 4">SY21</strain>
    </source>
</reference>
<evidence type="ECO:0000313" key="3">
    <source>
        <dbReference type="EMBL" id="RIH62734.1"/>
    </source>
</evidence>
<organism evidence="3 4">
    <name type="scientific">Mariniphaga sediminis</name>
    <dbReference type="NCBI Taxonomy" id="1628158"/>
    <lineage>
        <taxon>Bacteria</taxon>
        <taxon>Pseudomonadati</taxon>
        <taxon>Bacteroidota</taxon>
        <taxon>Bacteroidia</taxon>
        <taxon>Marinilabiliales</taxon>
        <taxon>Prolixibacteraceae</taxon>
        <taxon>Mariniphaga</taxon>
    </lineage>
</organism>
<gene>
    <name evidence="3" type="ORF">D1164_23375</name>
</gene>
<comment type="caution">
    <text evidence="3">The sequence shown here is derived from an EMBL/GenBank/DDBJ whole genome shotgun (WGS) entry which is preliminary data.</text>
</comment>
<keyword evidence="1" id="KW-0732">Signal</keyword>
<dbReference type="Pfam" id="PF04734">
    <property type="entry name" value="Ceramidase_alk"/>
    <property type="match status" value="1"/>
</dbReference>
<dbReference type="AlphaFoldDB" id="A0A399CR86"/>
<dbReference type="InterPro" id="IPR031329">
    <property type="entry name" value="NEUT/ALK_ceramidase_N"/>
</dbReference>
<dbReference type="OrthoDB" id="2579961at2"/>
<name>A0A399CR86_9BACT</name>
<evidence type="ECO:0000259" key="2">
    <source>
        <dbReference type="Pfam" id="PF04734"/>
    </source>
</evidence>
<feature type="chain" id="PRO_5017359382" description="Neutral/alkaline non-lysosomal ceramidase N-terminal domain-containing protein" evidence="1">
    <location>
        <begin position="20"/>
        <end position="643"/>
    </location>
</feature>
<protein>
    <recommendedName>
        <fullName evidence="2">Neutral/alkaline non-lysosomal ceramidase N-terminal domain-containing protein</fullName>
    </recommendedName>
</protein>